<gene>
    <name evidence="3" type="ORF">NNL39_07400</name>
</gene>
<organism evidence="3 4">
    <name type="scientific">Microcella humidisoli</name>
    <dbReference type="NCBI Taxonomy" id="2963406"/>
    <lineage>
        <taxon>Bacteria</taxon>
        <taxon>Bacillati</taxon>
        <taxon>Actinomycetota</taxon>
        <taxon>Actinomycetes</taxon>
        <taxon>Micrococcales</taxon>
        <taxon>Microbacteriaceae</taxon>
        <taxon>Microcella</taxon>
    </lineage>
</organism>
<sequence>MRARSPAPLAPRIPRIPHHASPVARTSAHHARAARPRTPPGSPARRDPARLSRMRLYVPHDERRPQPEPAVTNDALAFAIGLGGWLIGLAIVLGMLAAPTPFDPARVLTTIAVGLVLGIAGLLVSRRR</sequence>
<evidence type="ECO:0008006" key="5">
    <source>
        <dbReference type="Google" id="ProtNLM"/>
    </source>
</evidence>
<keyword evidence="2" id="KW-1133">Transmembrane helix</keyword>
<evidence type="ECO:0000256" key="2">
    <source>
        <dbReference type="SAM" id="Phobius"/>
    </source>
</evidence>
<feature type="transmembrane region" description="Helical" evidence="2">
    <location>
        <begin position="75"/>
        <end position="98"/>
    </location>
</feature>
<evidence type="ECO:0000313" key="3">
    <source>
        <dbReference type="EMBL" id="UTT61511.1"/>
    </source>
</evidence>
<reference evidence="3" key="1">
    <citation type="submission" date="2022-07" db="EMBL/GenBank/DDBJ databases">
        <title>Taxonomic analysis of Microcella humidisoli nov. sp., isolated from riverside soil.</title>
        <authorList>
            <person name="Molina K.M."/>
            <person name="Kim S.B."/>
        </authorList>
    </citation>
    <scope>NUCLEOTIDE SEQUENCE</scope>
    <source>
        <strain evidence="3">MMS21-STM10</strain>
    </source>
</reference>
<keyword evidence="2" id="KW-0812">Transmembrane</keyword>
<keyword evidence="2" id="KW-0472">Membrane</keyword>
<feature type="compositionally biased region" description="Low complexity" evidence="1">
    <location>
        <begin position="1"/>
        <end position="13"/>
    </location>
</feature>
<dbReference type="Proteomes" id="UP001060039">
    <property type="component" value="Chromosome"/>
</dbReference>
<evidence type="ECO:0000256" key="1">
    <source>
        <dbReference type="SAM" id="MobiDB-lite"/>
    </source>
</evidence>
<evidence type="ECO:0000313" key="4">
    <source>
        <dbReference type="Proteomes" id="UP001060039"/>
    </source>
</evidence>
<keyword evidence="4" id="KW-1185">Reference proteome</keyword>
<proteinExistence type="predicted"/>
<feature type="region of interest" description="Disordered" evidence="1">
    <location>
        <begin position="1"/>
        <end position="69"/>
    </location>
</feature>
<accession>A0ABY5FTP3</accession>
<dbReference type="EMBL" id="CP101497">
    <property type="protein sequence ID" value="UTT61511.1"/>
    <property type="molecule type" value="Genomic_DNA"/>
</dbReference>
<name>A0ABY5FTP3_9MICO</name>
<dbReference type="RefSeq" id="WP_255158462.1">
    <property type="nucleotide sequence ID" value="NZ_CP101497.1"/>
</dbReference>
<feature type="transmembrane region" description="Helical" evidence="2">
    <location>
        <begin position="104"/>
        <end position="124"/>
    </location>
</feature>
<protein>
    <recommendedName>
        <fullName evidence="5">DUF2530 domain-containing protein</fullName>
    </recommendedName>
</protein>